<organism evidence="2 3">
    <name type="scientific">Glossina palpalis gambiensis</name>
    <dbReference type="NCBI Taxonomy" id="67801"/>
    <lineage>
        <taxon>Eukaryota</taxon>
        <taxon>Metazoa</taxon>
        <taxon>Ecdysozoa</taxon>
        <taxon>Arthropoda</taxon>
        <taxon>Hexapoda</taxon>
        <taxon>Insecta</taxon>
        <taxon>Pterygota</taxon>
        <taxon>Neoptera</taxon>
        <taxon>Endopterygota</taxon>
        <taxon>Diptera</taxon>
        <taxon>Brachycera</taxon>
        <taxon>Muscomorpha</taxon>
        <taxon>Hippoboscoidea</taxon>
        <taxon>Glossinidae</taxon>
        <taxon>Glossina</taxon>
    </lineage>
</organism>
<feature type="signal peptide" evidence="1">
    <location>
        <begin position="1"/>
        <end position="17"/>
    </location>
</feature>
<dbReference type="EMBL" id="JXJN01006427">
    <property type="status" value="NOT_ANNOTATED_CDS"/>
    <property type="molecule type" value="Genomic_DNA"/>
</dbReference>
<feature type="chain" id="PRO_5008404305" description="Secreted protein" evidence="1">
    <location>
        <begin position="18"/>
        <end position="155"/>
    </location>
</feature>
<keyword evidence="1" id="KW-0732">Signal</keyword>
<dbReference type="EnsemblMetazoa" id="GPPI014049-RA">
    <property type="protein sequence ID" value="GPPI014049-PA"/>
    <property type="gene ID" value="GPPI014049"/>
</dbReference>
<reference evidence="3" key="1">
    <citation type="submission" date="2015-01" db="EMBL/GenBank/DDBJ databases">
        <authorList>
            <person name="Aksoy S."/>
            <person name="Warren W."/>
            <person name="Wilson R.K."/>
        </authorList>
    </citation>
    <scope>NUCLEOTIDE SEQUENCE [LARGE SCALE GENOMIC DNA]</scope>
    <source>
        <strain evidence="3">IAEA</strain>
    </source>
</reference>
<evidence type="ECO:0008006" key="4">
    <source>
        <dbReference type="Google" id="ProtNLM"/>
    </source>
</evidence>
<dbReference type="VEuPathDB" id="VectorBase:GPPI014049"/>
<evidence type="ECO:0000256" key="1">
    <source>
        <dbReference type="SAM" id="SignalP"/>
    </source>
</evidence>
<dbReference type="AlphaFoldDB" id="A0A1B0AZQ4"/>
<dbReference type="Proteomes" id="UP000092460">
    <property type="component" value="Unassembled WGS sequence"/>
</dbReference>
<keyword evidence="3" id="KW-1185">Reference proteome</keyword>
<evidence type="ECO:0000313" key="2">
    <source>
        <dbReference type="EnsemblMetazoa" id="GPPI014049-PA"/>
    </source>
</evidence>
<protein>
    <recommendedName>
        <fullName evidence="4">Secreted protein</fullName>
    </recommendedName>
</protein>
<proteinExistence type="predicted"/>
<evidence type="ECO:0000313" key="3">
    <source>
        <dbReference type="Proteomes" id="UP000092460"/>
    </source>
</evidence>
<accession>A0A1B0AZQ4</accession>
<reference evidence="2" key="2">
    <citation type="submission" date="2020-05" db="UniProtKB">
        <authorList>
            <consortium name="EnsemblMetazoa"/>
        </authorList>
    </citation>
    <scope>IDENTIFICATION</scope>
    <source>
        <strain evidence="2">IAEA</strain>
    </source>
</reference>
<sequence length="155" mass="17214">MLQFPLWMLLFLRSVFVLPQLRHNSTSSSLLSNNNGIELFLLLRADVDAVETGMLVGNRYSLFLLTCVDVVVNVVTVIPILSVDEYVSVVVAVVFVVNDDIEGLVIVVNGLSRCILRDSHGHFLLPLDSLLCDMGRHSYTFHTFHHGGWCIACVG</sequence>
<name>A0A1B0AZQ4_9MUSC</name>